<keyword evidence="1" id="KW-1133">Transmembrane helix</keyword>
<evidence type="ECO:0000256" key="1">
    <source>
        <dbReference type="SAM" id="Phobius"/>
    </source>
</evidence>
<dbReference type="Proteomes" id="UP001229421">
    <property type="component" value="Unassembled WGS sequence"/>
</dbReference>
<protein>
    <submittedName>
        <fullName evidence="2">Uncharacterized protein</fullName>
    </submittedName>
</protein>
<name>A0AAD8P9B9_TARER</name>
<proteinExistence type="predicted"/>
<dbReference type="AlphaFoldDB" id="A0AAD8P9B9"/>
<sequence length="86" mass="9966">MGHDRQNQSQPKIIDKGRFVLVYIHLHAALPTSTPPISAIYQIQIPIQILLHFINRLNLNNHILYQSVSLHFTLFVSDFIYPVRCS</sequence>
<keyword evidence="1" id="KW-0472">Membrane</keyword>
<accession>A0AAD8P9B9</accession>
<keyword evidence="3" id="KW-1185">Reference proteome</keyword>
<keyword evidence="1" id="KW-0812">Transmembrane</keyword>
<comment type="caution">
    <text evidence="2">The sequence shown here is derived from an EMBL/GenBank/DDBJ whole genome shotgun (WGS) entry which is preliminary data.</text>
</comment>
<feature type="transmembrane region" description="Helical" evidence="1">
    <location>
        <begin position="20"/>
        <end position="43"/>
    </location>
</feature>
<evidence type="ECO:0000313" key="3">
    <source>
        <dbReference type="Proteomes" id="UP001229421"/>
    </source>
</evidence>
<reference evidence="2" key="1">
    <citation type="journal article" date="2023" name="bioRxiv">
        <title>Improved chromosome-level genome assembly for marigold (Tagetes erecta).</title>
        <authorList>
            <person name="Jiang F."/>
            <person name="Yuan L."/>
            <person name="Wang S."/>
            <person name="Wang H."/>
            <person name="Xu D."/>
            <person name="Wang A."/>
            <person name="Fan W."/>
        </authorList>
    </citation>
    <scope>NUCLEOTIDE SEQUENCE</scope>
    <source>
        <strain evidence="2">WSJ</strain>
        <tissue evidence="2">Leaf</tissue>
    </source>
</reference>
<evidence type="ECO:0000313" key="2">
    <source>
        <dbReference type="EMBL" id="KAK1436952.1"/>
    </source>
</evidence>
<dbReference type="EMBL" id="JAUHHV010000001">
    <property type="protein sequence ID" value="KAK1436952.1"/>
    <property type="molecule type" value="Genomic_DNA"/>
</dbReference>
<organism evidence="2 3">
    <name type="scientific">Tagetes erecta</name>
    <name type="common">African marigold</name>
    <dbReference type="NCBI Taxonomy" id="13708"/>
    <lineage>
        <taxon>Eukaryota</taxon>
        <taxon>Viridiplantae</taxon>
        <taxon>Streptophyta</taxon>
        <taxon>Embryophyta</taxon>
        <taxon>Tracheophyta</taxon>
        <taxon>Spermatophyta</taxon>
        <taxon>Magnoliopsida</taxon>
        <taxon>eudicotyledons</taxon>
        <taxon>Gunneridae</taxon>
        <taxon>Pentapetalae</taxon>
        <taxon>asterids</taxon>
        <taxon>campanulids</taxon>
        <taxon>Asterales</taxon>
        <taxon>Asteraceae</taxon>
        <taxon>Asteroideae</taxon>
        <taxon>Heliantheae alliance</taxon>
        <taxon>Tageteae</taxon>
        <taxon>Tagetes</taxon>
    </lineage>
</organism>
<gene>
    <name evidence="2" type="ORF">QVD17_02736</name>
</gene>